<dbReference type="Gene3D" id="3.40.50.300">
    <property type="entry name" value="P-loop containing nucleotide triphosphate hydrolases"/>
    <property type="match status" value="1"/>
</dbReference>
<dbReference type="EMBL" id="CP036432">
    <property type="protein sequence ID" value="QDV83252.1"/>
    <property type="molecule type" value="Genomic_DNA"/>
</dbReference>
<name>A0ABX5XNJ4_9BACT</name>
<feature type="compositionally biased region" description="Polar residues" evidence="1">
    <location>
        <begin position="1"/>
        <end position="17"/>
    </location>
</feature>
<sequence length="361" mass="39811">MNHQTPETNDSAGQPTGQPAAGDHPEIVARLQQARTQLKQEIGRVVIGQEKVIDSLLIAMLCRGHALMIGVPGLGKTLIARSLAKMLDMQYSRIQFTPDLMPSDITGSDIIEEDPETGRRQLEFFRGPLFTNFLLADEINRAPPKTQAALLQAMQEREISVGRETYHLPPPFFVVATQNPVEQEGTYPLPEAQLDRFMFNVPVVYPSKQEEVEIVKATTGDADVQLQSILSLDEVLQLQSLVRGVPVANHVIRYAVDLVDASRPTSQDAVSNGTAQNRTAASELHRYIRYGASPRASQCLVLGGKARAVLLGRYHVDFEDIRAVATAVMRHRLALNFQARTENITVDHVIGQLVQTVPTPS</sequence>
<dbReference type="InterPro" id="IPR011703">
    <property type="entry name" value="ATPase_AAA-3"/>
</dbReference>
<dbReference type="Proteomes" id="UP000318081">
    <property type="component" value="Chromosome"/>
</dbReference>
<dbReference type="InterPro" id="IPR041628">
    <property type="entry name" value="ChlI/MoxR_AAA_lid"/>
</dbReference>
<dbReference type="Pfam" id="PF07726">
    <property type="entry name" value="AAA_3"/>
    <property type="match status" value="1"/>
</dbReference>
<organism evidence="3 4">
    <name type="scientific">Stieleria magnilauensis</name>
    <dbReference type="NCBI Taxonomy" id="2527963"/>
    <lineage>
        <taxon>Bacteria</taxon>
        <taxon>Pseudomonadati</taxon>
        <taxon>Planctomycetota</taxon>
        <taxon>Planctomycetia</taxon>
        <taxon>Pirellulales</taxon>
        <taxon>Pirellulaceae</taxon>
        <taxon>Stieleria</taxon>
    </lineage>
</organism>
<protein>
    <submittedName>
        <fullName evidence="3">ATPase family associated with various cellular activities (AAA)</fullName>
    </submittedName>
</protein>
<dbReference type="Pfam" id="PF17863">
    <property type="entry name" value="AAA_lid_2"/>
    <property type="match status" value="1"/>
</dbReference>
<dbReference type="InterPro" id="IPR050764">
    <property type="entry name" value="CbbQ/NirQ/NorQ/GpvN"/>
</dbReference>
<reference evidence="3 4" key="1">
    <citation type="submission" date="2019-02" db="EMBL/GenBank/DDBJ databases">
        <title>Deep-cultivation of Planctomycetes and their phenomic and genomic characterization uncovers novel biology.</title>
        <authorList>
            <person name="Wiegand S."/>
            <person name="Jogler M."/>
            <person name="Boedeker C."/>
            <person name="Pinto D."/>
            <person name="Vollmers J."/>
            <person name="Rivas-Marin E."/>
            <person name="Kohn T."/>
            <person name="Peeters S.H."/>
            <person name="Heuer A."/>
            <person name="Rast P."/>
            <person name="Oberbeckmann S."/>
            <person name="Bunk B."/>
            <person name="Jeske O."/>
            <person name="Meyerdierks A."/>
            <person name="Storesund J.E."/>
            <person name="Kallscheuer N."/>
            <person name="Luecker S."/>
            <person name="Lage O.M."/>
            <person name="Pohl T."/>
            <person name="Merkel B.J."/>
            <person name="Hornburger P."/>
            <person name="Mueller R.-W."/>
            <person name="Bruemmer F."/>
            <person name="Labrenz M."/>
            <person name="Spormann A.M."/>
            <person name="Op den Camp H."/>
            <person name="Overmann J."/>
            <person name="Amann R."/>
            <person name="Jetten M.S.M."/>
            <person name="Mascher T."/>
            <person name="Medema M.H."/>
            <person name="Devos D.P."/>
            <person name="Kaster A.-K."/>
            <person name="Ovreas L."/>
            <person name="Rohde M."/>
            <person name="Galperin M.Y."/>
            <person name="Jogler C."/>
        </authorList>
    </citation>
    <scope>NUCLEOTIDE SEQUENCE [LARGE SCALE GENOMIC DNA]</scope>
    <source>
        <strain evidence="3 4">TBK1r</strain>
    </source>
</reference>
<feature type="domain" description="AAA+ ATPase" evidence="2">
    <location>
        <begin position="62"/>
        <end position="207"/>
    </location>
</feature>
<dbReference type="Gene3D" id="1.10.8.80">
    <property type="entry name" value="Magnesium chelatase subunit I, C-Terminal domain"/>
    <property type="match status" value="1"/>
</dbReference>
<dbReference type="InterPro" id="IPR027417">
    <property type="entry name" value="P-loop_NTPase"/>
</dbReference>
<gene>
    <name evidence="3" type="ORF">TBK1r_21880</name>
</gene>
<evidence type="ECO:0000259" key="2">
    <source>
        <dbReference type="SMART" id="SM00382"/>
    </source>
</evidence>
<dbReference type="PIRSF" id="PIRSF002849">
    <property type="entry name" value="AAA_ATPase_chaperone_MoxR_prd"/>
    <property type="match status" value="1"/>
</dbReference>
<dbReference type="InterPro" id="IPR003593">
    <property type="entry name" value="AAA+_ATPase"/>
</dbReference>
<dbReference type="SMART" id="SM00382">
    <property type="entry name" value="AAA"/>
    <property type="match status" value="1"/>
</dbReference>
<dbReference type="SUPFAM" id="SSF52540">
    <property type="entry name" value="P-loop containing nucleoside triphosphate hydrolases"/>
    <property type="match status" value="1"/>
</dbReference>
<dbReference type="CDD" id="cd00009">
    <property type="entry name" value="AAA"/>
    <property type="match status" value="1"/>
</dbReference>
<dbReference type="PANTHER" id="PTHR42759:SF1">
    <property type="entry name" value="MAGNESIUM-CHELATASE SUBUNIT CHLD"/>
    <property type="match status" value="1"/>
</dbReference>
<evidence type="ECO:0000313" key="3">
    <source>
        <dbReference type="EMBL" id="QDV83252.1"/>
    </source>
</evidence>
<evidence type="ECO:0000313" key="4">
    <source>
        <dbReference type="Proteomes" id="UP000318081"/>
    </source>
</evidence>
<accession>A0ABX5XNJ4</accession>
<evidence type="ECO:0000256" key="1">
    <source>
        <dbReference type="SAM" id="MobiDB-lite"/>
    </source>
</evidence>
<dbReference type="PANTHER" id="PTHR42759">
    <property type="entry name" value="MOXR FAMILY PROTEIN"/>
    <property type="match status" value="1"/>
</dbReference>
<proteinExistence type="predicted"/>
<feature type="region of interest" description="Disordered" evidence="1">
    <location>
        <begin position="1"/>
        <end position="23"/>
    </location>
</feature>
<keyword evidence="4" id="KW-1185">Reference proteome</keyword>
<dbReference type="RefSeq" id="WP_145209837.1">
    <property type="nucleotide sequence ID" value="NZ_CP036432.1"/>
</dbReference>